<dbReference type="Gene3D" id="3.40.50.720">
    <property type="entry name" value="NAD(P)-binding Rossmann-like Domain"/>
    <property type="match status" value="1"/>
</dbReference>
<comment type="caution">
    <text evidence="2">The sequence shown here is derived from an EMBL/GenBank/DDBJ whole genome shotgun (WGS) entry which is preliminary data.</text>
</comment>
<reference evidence="2 3" key="1">
    <citation type="submission" date="2019-02" db="EMBL/GenBank/DDBJ databases">
        <title>Draft genome sequences of novel Actinobacteria.</title>
        <authorList>
            <person name="Sahin N."/>
            <person name="Ay H."/>
            <person name="Saygin H."/>
        </authorList>
    </citation>
    <scope>NUCLEOTIDE SEQUENCE [LARGE SCALE GENOMIC DNA]</scope>
    <source>
        <strain evidence="2 3">16K104</strain>
    </source>
</reference>
<evidence type="ECO:0000313" key="3">
    <source>
        <dbReference type="Proteomes" id="UP000295172"/>
    </source>
</evidence>
<sequence length="281" mass="29764">MRIFVAGVSGAIGRLLVPLLLAAGHEVTALTRRDPAALRDRGVTAVAGDVYDADSLRGVVAAARPDIVMHQLTDLSTRDFAGNLRIRRVGTRNLVDAALAAGVRRVISQSISWAYEPGDEPADEVTPLDLAAPDDNRRASVEAVARLEEITAEAPEWVVLRYGMLYGPGTWYTRGGLMAEAGNLPSGPDLTSFLHVEDAAIAAVQALGWPTGPVNVVDDDPAPAATWAPVFAESVGAATPPPAGSARTAWARGASNDYARTRLAWMPTYPSWRTGFFGRPG</sequence>
<protein>
    <submittedName>
        <fullName evidence="2">NAD(P)-dependent oxidoreductase</fullName>
    </submittedName>
</protein>
<dbReference type="RefSeq" id="WP_132316080.1">
    <property type="nucleotide sequence ID" value="NZ_SMKR01000008.1"/>
</dbReference>
<dbReference type="GO" id="GO:0005737">
    <property type="term" value="C:cytoplasm"/>
    <property type="evidence" value="ECO:0007669"/>
    <property type="project" value="TreeGrafter"/>
</dbReference>
<dbReference type="InterPro" id="IPR036291">
    <property type="entry name" value="NAD(P)-bd_dom_sf"/>
</dbReference>
<dbReference type="Pfam" id="PF01370">
    <property type="entry name" value="Epimerase"/>
    <property type="match status" value="1"/>
</dbReference>
<dbReference type="InterPro" id="IPR001509">
    <property type="entry name" value="Epimerase_deHydtase"/>
</dbReference>
<evidence type="ECO:0000313" key="2">
    <source>
        <dbReference type="EMBL" id="TDD29802.1"/>
    </source>
</evidence>
<keyword evidence="3" id="KW-1185">Reference proteome</keyword>
<evidence type="ECO:0000259" key="1">
    <source>
        <dbReference type="Pfam" id="PF01370"/>
    </source>
</evidence>
<dbReference type="InterPro" id="IPR051783">
    <property type="entry name" value="NAD(P)-dependent_oxidoreduct"/>
</dbReference>
<feature type="domain" description="NAD-dependent epimerase/dehydratase" evidence="1">
    <location>
        <begin position="3"/>
        <end position="209"/>
    </location>
</feature>
<dbReference type="PANTHER" id="PTHR48079">
    <property type="entry name" value="PROTEIN YEEZ"/>
    <property type="match status" value="1"/>
</dbReference>
<dbReference type="EMBL" id="SMKR01000008">
    <property type="protein sequence ID" value="TDD29802.1"/>
    <property type="molecule type" value="Genomic_DNA"/>
</dbReference>
<proteinExistence type="predicted"/>
<gene>
    <name evidence="2" type="ORF">E1218_03295</name>
</gene>
<dbReference type="AlphaFoldDB" id="A0A4R4XH44"/>
<organism evidence="2 3">
    <name type="scientific">Kribbella turkmenica</name>
    <dbReference type="NCBI Taxonomy" id="2530375"/>
    <lineage>
        <taxon>Bacteria</taxon>
        <taxon>Bacillati</taxon>
        <taxon>Actinomycetota</taxon>
        <taxon>Actinomycetes</taxon>
        <taxon>Propionibacteriales</taxon>
        <taxon>Kribbellaceae</taxon>
        <taxon>Kribbella</taxon>
    </lineage>
</organism>
<dbReference type="GO" id="GO:0004029">
    <property type="term" value="F:aldehyde dehydrogenase (NAD+) activity"/>
    <property type="evidence" value="ECO:0007669"/>
    <property type="project" value="TreeGrafter"/>
</dbReference>
<dbReference type="PANTHER" id="PTHR48079:SF6">
    <property type="entry name" value="NAD(P)-BINDING DOMAIN-CONTAINING PROTEIN-RELATED"/>
    <property type="match status" value="1"/>
</dbReference>
<dbReference type="OrthoDB" id="9787292at2"/>
<dbReference type="SUPFAM" id="SSF51735">
    <property type="entry name" value="NAD(P)-binding Rossmann-fold domains"/>
    <property type="match status" value="1"/>
</dbReference>
<accession>A0A4R4XH44</accession>
<name>A0A4R4XH44_9ACTN</name>
<dbReference type="Proteomes" id="UP000295172">
    <property type="component" value="Unassembled WGS sequence"/>
</dbReference>